<evidence type="ECO:0000313" key="7">
    <source>
        <dbReference type="Proteomes" id="UP001597342"/>
    </source>
</evidence>
<dbReference type="RefSeq" id="WP_379831839.1">
    <property type="nucleotide sequence ID" value="NZ_JBHUHU010000005.1"/>
</dbReference>
<dbReference type="PANTHER" id="PTHR43133:SF46">
    <property type="entry name" value="RNA POLYMERASE SIGMA-70 FACTOR ECF SUBFAMILY"/>
    <property type="match status" value="1"/>
</dbReference>
<reference evidence="7" key="1">
    <citation type="journal article" date="2019" name="Int. J. Syst. Evol. Microbiol.">
        <title>The Global Catalogue of Microorganisms (GCM) 10K type strain sequencing project: providing services to taxonomists for standard genome sequencing and annotation.</title>
        <authorList>
            <consortium name="The Broad Institute Genomics Platform"/>
            <consortium name="The Broad Institute Genome Sequencing Center for Infectious Disease"/>
            <person name="Wu L."/>
            <person name="Ma J."/>
        </authorList>
    </citation>
    <scope>NUCLEOTIDE SEQUENCE [LARGE SCALE GENOMIC DNA]</scope>
    <source>
        <strain evidence="7">JCM 3389</strain>
    </source>
</reference>
<dbReference type="SUPFAM" id="SSF88659">
    <property type="entry name" value="Sigma3 and sigma4 domains of RNA polymerase sigma factors"/>
    <property type="match status" value="1"/>
</dbReference>
<dbReference type="Pfam" id="PF08281">
    <property type="entry name" value="Sigma70_r4_2"/>
    <property type="match status" value="1"/>
</dbReference>
<keyword evidence="4" id="KW-0804">Transcription</keyword>
<feature type="domain" description="RNA polymerase sigma factor 70 region 4 type 2" evidence="5">
    <location>
        <begin position="146"/>
        <end position="196"/>
    </location>
</feature>
<dbReference type="InterPro" id="IPR013249">
    <property type="entry name" value="RNA_pol_sigma70_r4_t2"/>
</dbReference>
<comment type="caution">
    <text evidence="6">The sequence shown here is derived from an EMBL/GenBank/DDBJ whole genome shotgun (WGS) entry which is preliminary data.</text>
</comment>
<keyword evidence="7" id="KW-1185">Reference proteome</keyword>
<dbReference type="InterPro" id="IPR013325">
    <property type="entry name" value="RNA_pol_sigma_r2"/>
</dbReference>
<dbReference type="Proteomes" id="UP001597342">
    <property type="component" value="Unassembled WGS sequence"/>
</dbReference>
<evidence type="ECO:0000256" key="4">
    <source>
        <dbReference type="ARBA" id="ARBA00023163"/>
    </source>
</evidence>
<evidence type="ECO:0000259" key="5">
    <source>
        <dbReference type="Pfam" id="PF08281"/>
    </source>
</evidence>
<dbReference type="EMBL" id="JBHUHU010000005">
    <property type="protein sequence ID" value="MFD2101255.1"/>
    <property type="molecule type" value="Genomic_DNA"/>
</dbReference>
<protein>
    <submittedName>
        <fullName evidence="6">RNA polymerase sigma factor</fullName>
    </submittedName>
</protein>
<organism evidence="6 7">
    <name type="scientific">Flagellimonas iocasae</name>
    <dbReference type="NCBI Taxonomy" id="2055905"/>
    <lineage>
        <taxon>Bacteria</taxon>
        <taxon>Pseudomonadati</taxon>
        <taxon>Bacteroidota</taxon>
        <taxon>Flavobacteriia</taxon>
        <taxon>Flavobacteriales</taxon>
        <taxon>Flavobacteriaceae</taxon>
        <taxon>Flagellimonas</taxon>
    </lineage>
</organism>
<dbReference type="Gene3D" id="1.10.1740.10">
    <property type="match status" value="1"/>
</dbReference>
<dbReference type="SUPFAM" id="SSF88946">
    <property type="entry name" value="Sigma2 domain of RNA polymerase sigma factors"/>
    <property type="match status" value="1"/>
</dbReference>
<dbReference type="CDD" id="cd06171">
    <property type="entry name" value="Sigma70_r4"/>
    <property type="match status" value="1"/>
</dbReference>
<dbReference type="Gene3D" id="1.10.10.10">
    <property type="entry name" value="Winged helix-like DNA-binding domain superfamily/Winged helix DNA-binding domain"/>
    <property type="match status" value="1"/>
</dbReference>
<dbReference type="InterPro" id="IPR013324">
    <property type="entry name" value="RNA_pol_sigma_r3/r4-like"/>
</dbReference>
<evidence type="ECO:0000256" key="2">
    <source>
        <dbReference type="ARBA" id="ARBA00023015"/>
    </source>
</evidence>
<dbReference type="InterPro" id="IPR039425">
    <property type="entry name" value="RNA_pol_sigma-70-like"/>
</dbReference>
<dbReference type="NCBIfam" id="TIGR02937">
    <property type="entry name" value="sigma70-ECF"/>
    <property type="match status" value="1"/>
</dbReference>
<dbReference type="InterPro" id="IPR036388">
    <property type="entry name" value="WH-like_DNA-bd_sf"/>
</dbReference>
<accession>A0ABW4Y1U9</accession>
<proteinExistence type="inferred from homology"/>
<gene>
    <name evidence="6" type="ORF">ACFSJE_15810</name>
</gene>
<comment type="similarity">
    <text evidence="1">Belongs to the sigma-70 factor family. ECF subfamily.</text>
</comment>
<keyword evidence="3" id="KW-0731">Sigma factor</keyword>
<dbReference type="PANTHER" id="PTHR43133">
    <property type="entry name" value="RNA POLYMERASE ECF-TYPE SIGMA FACTO"/>
    <property type="match status" value="1"/>
</dbReference>
<evidence type="ECO:0000256" key="3">
    <source>
        <dbReference type="ARBA" id="ARBA00023082"/>
    </source>
</evidence>
<evidence type="ECO:0000313" key="6">
    <source>
        <dbReference type="EMBL" id="MFD2101255.1"/>
    </source>
</evidence>
<sequence length="213" mass="25185">MGSKEWNPNWVEGQGFFKTVHALKETGKIEILLWRKLKTGNVEALGDLYDLFIDDLYRYGMHLVKDKDRVLDGIHDLFLKLYKYRTNLSETDNVKNYLLRSLKNELIKKQKNKFAYSEQVLLKERIAPSVEDQIVHREFDIEQNVRLDGALNLLSKRQKRVLYLRFNEQRSYEEIADLLEISVTSSRTVIYRALKILRGALKILIVTTLQYFQ</sequence>
<keyword evidence="2" id="KW-0805">Transcription regulation</keyword>
<name>A0ABW4Y1U9_9FLAO</name>
<dbReference type="InterPro" id="IPR014284">
    <property type="entry name" value="RNA_pol_sigma-70_dom"/>
</dbReference>
<evidence type="ECO:0000256" key="1">
    <source>
        <dbReference type="ARBA" id="ARBA00010641"/>
    </source>
</evidence>